<organism evidence="1 2">
    <name type="scientific">Aphis craccivora</name>
    <name type="common">Cowpea aphid</name>
    <dbReference type="NCBI Taxonomy" id="307492"/>
    <lineage>
        <taxon>Eukaryota</taxon>
        <taxon>Metazoa</taxon>
        <taxon>Ecdysozoa</taxon>
        <taxon>Arthropoda</taxon>
        <taxon>Hexapoda</taxon>
        <taxon>Insecta</taxon>
        <taxon>Pterygota</taxon>
        <taxon>Neoptera</taxon>
        <taxon>Paraneoptera</taxon>
        <taxon>Hemiptera</taxon>
        <taxon>Sternorrhyncha</taxon>
        <taxon>Aphidomorpha</taxon>
        <taxon>Aphidoidea</taxon>
        <taxon>Aphididae</taxon>
        <taxon>Aphidini</taxon>
        <taxon>Aphis</taxon>
        <taxon>Aphis</taxon>
    </lineage>
</organism>
<protein>
    <submittedName>
        <fullName evidence="1">Echinoderm microtubule-associated protein-like 2 isoform X4</fullName>
    </submittedName>
</protein>
<gene>
    <name evidence="1" type="ORF">FWK35_00007483</name>
</gene>
<evidence type="ECO:0000313" key="1">
    <source>
        <dbReference type="EMBL" id="KAF0761885.1"/>
    </source>
</evidence>
<proteinExistence type="predicted"/>
<accession>A0A6G0YVS2</accession>
<dbReference type="AlphaFoldDB" id="A0A6G0YVS2"/>
<dbReference type="EMBL" id="VUJU01002275">
    <property type="protein sequence ID" value="KAF0761885.1"/>
    <property type="molecule type" value="Genomic_DNA"/>
</dbReference>
<evidence type="ECO:0000313" key="2">
    <source>
        <dbReference type="Proteomes" id="UP000478052"/>
    </source>
</evidence>
<sequence>MRLQFLTDFNHPLRGFNIRNLNCKLSKWILISKPLVSKLKDPVITMKGLGTKSLLNLNLRSQPQQNHNHHYHQKHGCFGEGIIKDKFCVHISFEITIWIKIDRELSDIGSDNHLSLLANY</sequence>
<comment type="caution">
    <text evidence="1">The sequence shown here is derived from an EMBL/GenBank/DDBJ whole genome shotgun (WGS) entry which is preliminary data.</text>
</comment>
<keyword evidence="2" id="KW-1185">Reference proteome</keyword>
<name>A0A6G0YVS2_APHCR</name>
<dbReference type="Proteomes" id="UP000478052">
    <property type="component" value="Unassembled WGS sequence"/>
</dbReference>
<reference evidence="1 2" key="1">
    <citation type="submission" date="2019-08" db="EMBL/GenBank/DDBJ databases">
        <title>Whole genome of Aphis craccivora.</title>
        <authorList>
            <person name="Voronova N.V."/>
            <person name="Shulinski R.S."/>
            <person name="Bandarenka Y.V."/>
            <person name="Zhorov D.G."/>
            <person name="Warner D."/>
        </authorList>
    </citation>
    <scope>NUCLEOTIDE SEQUENCE [LARGE SCALE GENOMIC DNA]</scope>
    <source>
        <strain evidence="1">180601</strain>
        <tissue evidence="1">Whole Body</tissue>
    </source>
</reference>